<keyword evidence="3" id="KW-1185">Reference proteome</keyword>
<gene>
    <name evidence="1" type="ORF">SS50377_17738</name>
    <name evidence="2" type="ORF">SS50377_25683</name>
</gene>
<evidence type="ECO:0000313" key="2">
    <source>
        <dbReference type="EMBL" id="KAH0571497.1"/>
    </source>
</evidence>
<name>V6LDZ1_9EUKA</name>
<sequence length="224" mass="24705">MCEAIYIPQKLYYRRGSMHTVAGEVNFQKAAILSNNRDLDISQQVAAEFHQGRCYPMLVNDSVSDEALQIINNAIKNCDTLVVVGDYKLQNFVAQAVADLPEQKQIVVVPVDAKPIHLMTGYYKAADGAIRHSLNIIPEYVILDSGLTDRISKDDVALVQKVVSQESETVMIAFTKEAQRISKELIAGYGTIDMPVWKERATNVVGITMLGQPCGKHVIAVLGL</sequence>
<dbReference type="VEuPathDB" id="GiardiaDB:SS50377_25683"/>
<dbReference type="AlphaFoldDB" id="V6LDZ1"/>
<organism evidence="1">
    <name type="scientific">Spironucleus salmonicida</name>
    <dbReference type="NCBI Taxonomy" id="348837"/>
    <lineage>
        <taxon>Eukaryota</taxon>
        <taxon>Metamonada</taxon>
        <taxon>Diplomonadida</taxon>
        <taxon>Hexamitidae</taxon>
        <taxon>Hexamitinae</taxon>
        <taxon>Spironucleus</taxon>
    </lineage>
</organism>
<evidence type="ECO:0000313" key="3">
    <source>
        <dbReference type="Proteomes" id="UP000018208"/>
    </source>
</evidence>
<evidence type="ECO:0000313" key="1">
    <source>
        <dbReference type="EMBL" id="EST42715.1"/>
    </source>
</evidence>
<proteinExistence type="predicted"/>
<dbReference type="EMBL" id="AUWU02000006">
    <property type="protein sequence ID" value="KAH0571497.1"/>
    <property type="molecule type" value="Genomic_DNA"/>
</dbReference>
<reference evidence="1 2" key="1">
    <citation type="journal article" date="2014" name="PLoS Genet.">
        <title>The Genome of Spironucleus salmonicida Highlights a Fish Pathogen Adapted to Fluctuating Environments.</title>
        <authorList>
            <person name="Xu F."/>
            <person name="Jerlstrom-Hultqvist J."/>
            <person name="Einarsson E."/>
            <person name="Astvaldsson A."/>
            <person name="Svard S.G."/>
            <person name="Andersson J.O."/>
        </authorList>
    </citation>
    <scope>NUCLEOTIDE SEQUENCE</scope>
    <source>
        <strain evidence="2">ATCC 50377</strain>
    </source>
</reference>
<accession>V6LDZ1</accession>
<protein>
    <submittedName>
        <fullName evidence="1">GTA-2-like protein</fullName>
    </submittedName>
</protein>
<dbReference type="EMBL" id="KI546157">
    <property type="protein sequence ID" value="EST42715.1"/>
    <property type="molecule type" value="Genomic_DNA"/>
</dbReference>
<dbReference type="Proteomes" id="UP000018208">
    <property type="component" value="Unassembled WGS sequence"/>
</dbReference>
<reference evidence="2" key="2">
    <citation type="submission" date="2020-12" db="EMBL/GenBank/DDBJ databases">
        <title>New Spironucleus salmonicida genome in near-complete chromosomes.</title>
        <authorList>
            <person name="Xu F."/>
            <person name="Kurt Z."/>
            <person name="Jimenez-Gonzalez A."/>
            <person name="Astvaldsson A."/>
            <person name="Andersson J.O."/>
            <person name="Svard S.G."/>
        </authorList>
    </citation>
    <scope>NUCLEOTIDE SEQUENCE</scope>
    <source>
        <strain evidence="2">ATCC 50377</strain>
    </source>
</reference>